<evidence type="ECO:0000256" key="3">
    <source>
        <dbReference type="ARBA" id="ARBA00022801"/>
    </source>
</evidence>
<feature type="compositionally biased region" description="Basic and acidic residues" evidence="9">
    <location>
        <begin position="95"/>
        <end position="108"/>
    </location>
</feature>
<feature type="region of interest" description="Disordered" evidence="9">
    <location>
        <begin position="316"/>
        <end position="354"/>
    </location>
</feature>
<evidence type="ECO:0000256" key="8">
    <source>
        <dbReference type="ARBA" id="ARBA00047984"/>
    </source>
</evidence>
<dbReference type="GO" id="GO:0016787">
    <property type="term" value="F:hydrolase activity"/>
    <property type="evidence" value="ECO:0007669"/>
    <property type="project" value="UniProtKB-KW"/>
</dbReference>
<keyword evidence="2" id="KW-0547">Nucleotide-binding</keyword>
<feature type="region of interest" description="Disordered" evidence="9">
    <location>
        <begin position="149"/>
        <end position="169"/>
    </location>
</feature>
<dbReference type="PANTHER" id="PTHR47959:SF15">
    <property type="entry name" value="RNA HELICASE"/>
    <property type="match status" value="1"/>
</dbReference>
<sequence>MDVLKLLTRSTKYSKANSHQTSASKTPSSGQTNNPQLFASHAPKCDESEPPRKKRKAENGDGDLPQELNFFAEPLQAAAKGDGDGRNRQGGAGKSKKETKFSTDKIQETTDGVGTDKPVLGEEECKKILRTHKIKITVLENLQADLVTKKREKHSKKKKRSNAEEAPVKKKTEIYPQPLQDFEHLRTRYGVHGRIVRNIRQQAYTIPTEVQLGSLPLLLSSSTDLEDSVWETPNLLAVAPTGSGKTLAFLIPVVDSIAKLKASSNDETLADGDDVTPRAIVVAPTKELASQIVNEGRKLSQGTKVKFALMRKGMEVVERTEPATTSDDRTSDDDSDSSVVEPNETTGPAKTRKRGQLVKADILVSTPLALVNALTDTTGTTLPLRGARYLILDEADVLLDPLFREQTLSIWKSCTSPSLRVSLWSATMGSNVESLVVSTITSQRKAVELSMKQTSMGSSRPRRAPIVRLVIGLKDTAVPNITHKLVYCATEPGKLLAVRQLLRPTSSTDSALRPPFLIFTQTIPRALALHAELQYDIPPEAGGSARIAVLHSSLSETIRANTLARFRKGEVWVLVTTDLLARGVDFKGLNGVVNYDAPASAATYVHRVGRTGRAGRDGGIAVTLWAKEDVPHMKSITNVIAAAEKLRGKEGVPSEDLVGDIKSQQWLFDSLPTPSKNEKKSLKKRGVEARRPGAKLAKGVGKISTKVEARKRKKSQSKGAGGDDVDSDEFSS</sequence>
<evidence type="ECO:0000256" key="5">
    <source>
        <dbReference type="ARBA" id="ARBA00022840"/>
    </source>
</evidence>
<evidence type="ECO:0000256" key="9">
    <source>
        <dbReference type="SAM" id="MobiDB-lite"/>
    </source>
</evidence>
<dbReference type="Pfam" id="PF00270">
    <property type="entry name" value="DEAD"/>
    <property type="match status" value="2"/>
</dbReference>
<feature type="domain" description="Helicase C-terminal" evidence="11">
    <location>
        <begin position="497"/>
        <end position="665"/>
    </location>
</feature>
<dbReference type="GeneID" id="54490760"/>
<feature type="region of interest" description="Disordered" evidence="9">
    <location>
        <begin position="1"/>
        <end position="117"/>
    </location>
</feature>
<dbReference type="PROSITE" id="PS51194">
    <property type="entry name" value="HELICASE_CTER"/>
    <property type="match status" value="1"/>
</dbReference>
<keyword evidence="6" id="KW-0694">RNA-binding</keyword>
<evidence type="ECO:0000259" key="11">
    <source>
        <dbReference type="PROSITE" id="PS51194"/>
    </source>
</evidence>
<dbReference type="AlphaFoldDB" id="A0A6A6VV74"/>
<evidence type="ECO:0000256" key="1">
    <source>
        <dbReference type="ARBA" id="ARBA00012552"/>
    </source>
</evidence>
<dbReference type="OrthoDB" id="360161at2759"/>
<dbReference type="Proteomes" id="UP000799437">
    <property type="component" value="Unassembled WGS sequence"/>
</dbReference>
<name>A0A6A6VV74_9PEZI</name>
<dbReference type="SUPFAM" id="SSF52540">
    <property type="entry name" value="P-loop containing nucleoside triphosphate hydrolases"/>
    <property type="match status" value="1"/>
</dbReference>
<dbReference type="GO" id="GO:0003723">
    <property type="term" value="F:RNA binding"/>
    <property type="evidence" value="ECO:0007669"/>
    <property type="project" value="UniProtKB-KW"/>
</dbReference>
<dbReference type="GO" id="GO:0003724">
    <property type="term" value="F:RNA helicase activity"/>
    <property type="evidence" value="ECO:0007669"/>
    <property type="project" value="UniProtKB-EC"/>
</dbReference>
<feature type="region of interest" description="Disordered" evidence="9">
    <location>
        <begin position="669"/>
        <end position="732"/>
    </location>
</feature>
<dbReference type="GO" id="GO:0005829">
    <property type="term" value="C:cytosol"/>
    <property type="evidence" value="ECO:0007669"/>
    <property type="project" value="TreeGrafter"/>
</dbReference>
<reference evidence="12" key="1">
    <citation type="journal article" date="2020" name="Stud. Mycol.">
        <title>101 Dothideomycetes genomes: a test case for predicting lifestyles and emergence of pathogens.</title>
        <authorList>
            <person name="Haridas S."/>
            <person name="Albert R."/>
            <person name="Binder M."/>
            <person name="Bloem J."/>
            <person name="Labutti K."/>
            <person name="Salamov A."/>
            <person name="Andreopoulos B."/>
            <person name="Baker S."/>
            <person name="Barry K."/>
            <person name="Bills G."/>
            <person name="Bluhm B."/>
            <person name="Cannon C."/>
            <person name="Castanera R."/>
            <person name="Culley D."/>
            <person name="Daum C."/>
            <person name="Ezra D."/>
            <person name="Gonzalez J."/>
            <person name="Henrissat B."/>
            <person name="Kuo A."/>
            <person name="Liang C."/>
            <person name="Lipzen A."/>
            <person name="Lutzoni F."/>
            <person name="Magnuson J."/>
            <person name="Mondo S."/>
            <person name="Nolan M."/>
            <person name="Ohm R."/>
            <person name="Pangilinan J."/>
            <person name="Park H.-J."/>
            <person name="Ramirez L."/>
            <person name="Alfaro M."/>
            <person name="Sun H."/>
            <person name="Tritt A."/>
            <person name="Yoshinaga Y."/>
            <person name="Zwiers L.-H."/>
            <person name="Turgeon B."/>
            <person name="Goodwin S."/>
            <person name="Spatafora J."/>
            <person name="Crous P."/>
            <person name="Grigoriev I."/>
        </authorList>
    </citation>
    <scope>NUCLEOTIDE SEQUENCE</scope>
    <source>
        <strain evidence="12">CBS 121739</strain>
    </source>
</reference>
<feature type="compositionally biased region" description="Basic and acidic residues" evidence="9">
    <location>
        <begin position="316"/>
        <end position="329"/>
    </location>
</feature>
<dbReference type="GO" id="GO:0005524">
    <property type="term" value="F:ATP binding"/>
    <property type="evidence" value="ECO:0007669"/>
    <property type="project" value="UniProtKB-KW"/>
</dbReference>
<dbReference type="InterPro" id="IPR027417">
    <property type="entry name" value="P-loop_NTPase"/>
</dbReference>
<keyword evidence="13" id="KW-1185">Reference proteome</keyword>
<dbReference type="CDD" id="cd18787">
    <property type="entry name" value="SF2_C_DEAD"/>
    <property type="match status" value="1"/>
</dbReference>
<evidence type="ECO:0000313" key="12">
    <source>
        <dbReference type="EMBL" id="KAF2753167.1"/>
    </source>
</evidence>
<keyword evidence="5" id="KW-0067">ATP-binding</keyword>
<evidence type="ECO:0000256" key="7">
    <source>
        <dbReference type="ARBA" id="ARBA00024355"/>
    </source>
</evidence>
<dbReference type="PROSITE" id="PS51192">
    <property type="entry name" value="HELICASE_ATP_BIND_1"/>
    <property type="match status" value="1"/>
</dbReference>
<dbReference type="EC" id="3.6.4.13" evidence="1"/>
<keyword evidence="4" id="KW-0347">Helicase</keyword>
<comment type="catalytic activity">
    <reaction evidence="8">
        <text>ATP + H2O = ADP + phosphate + H(+)</text>
        <dbReference type="Rhea" id="RHEA:13065"/>
        <dbReference type="ChEBI" id="CHEBI:15377"/>
        <dbReference type="ChEBI" id="CHEBI:15378"/>
        <dbReference type="ChEBI" id="CHEBI:30616"/>
        <dbReference type="ChEBI" id="CHEBI:43474"/>
        <dbReference type="ChEBI" id="CHEBI:456216"/>
        <dbReference type="EC" id="3.6.4.13"/>
    </reaction>
</comment>
<feature type="domain" description="Helicase ATP-binding" evidence="10">
    <location>
        <begin position="226"/>
        <end position="446"/>
    </location>
</feature>
<dbReference type="InterPro" id="IPR011545">
    <property type="entry name" value="DEAD/DEAH_box_helicase_dom"/>
</dbReference>
<evidence type="ECO:0000313" key="13">
    <source>
        <dbReference type="Proteomes" id="UP000799437"/>
    </source>
</evidence>
<feature type="compositionally biased region" description="Basic and acidic residues" evidence="9">
    <location>
        <begin position="676"/>
        <end position="691"/>
    </location>
</feature>
<dbReference type="InterPro" id="IPR050079">
    <property type="entry name" value="DEAD_box_RNA_helicase"/>
</dbReference>
<comment type="similarity">
    <text evidence="7">Belongs to the DEAD box helicase family. DDX52/ROK1 subfamily.</text>
</comment>
<dbReference type="SMART" id="SM00490">
    <property type="entry name" value="HELICc"/>
    <property type="match status" value="1"/>
</dbReference>
<dbReference type="PANTHER" id="PTHR47959">
    <property type="entry name" value="ATP-DEPENDENT RNA HELICASE RHLE-RELATED"/>
    <property type="match status" value="1"/>
</dbReference>
<evidence type="ECO:0000256" key="4">
    <source>
        <dbReference type="ARBA" id="ARBA00022806"/>
    </source>
</evidence>
<gene>
    <name evidence="12" type="ORF">EJ05DRAFT_542174</name>
</gene>
<evidence type="ECO:0000256" key="6">
    <source>
        <dbReference type="ARBA" id="ARBA00022884"/>
    </source>
</evidence>
<dbReference type="Pfam" id="PF00271">
    <property type="entry name" value="Helicase_C"/>
    <property type="match status" value="1"/>
</dbReference>
<dbReference type="EMBL" id="ML996586">
    <property type="protein sequence ID" value="KAF2753167.1"/>
    <property type="molecule type" value="Genomic_DNA"/>
</dbReference>
<dbReference type="InterPro" id="IPR001650">
    <property type="entry name" value="Helicase_C-like"/>
</dbReference>
<dbReference type="InterPro" id="IPR014001">
    <property type="entry name" value="Helicase_ATP-bd"/>
</dbReference>
<evidence type="ECO:0000259" key="10">
    <source>
        <dbReference type="PROSITE" id="PS51192"/>
    </source>
</evidence>
<evidence type="ECO:0000256" key="2">
    <source>
        <dbReference type="ARBA" id="ARBA00022741"/>
    </source>
</evidence>
<dbReference type="RefSeq" id="XP_033595618.1">
    <property type="nucleotide sequence ID" value="XM_033749706.1"/>
</dbReference>
<dbReference type="SMART" id="SM00487">
    <property type="entry name" value="DEXDc"/>
    <property type="match status" value="1"/>
</dbReference>
<feature type="compositionally biased region" description="Polar residues" evidence="9">
    <location>
        <begin position="8"/>
        <end position="37"/>
    </location>
</feature>
<feature type="compositionally biased region" description="Basic residues" evidence="9">
    <location>
        <begin position="150"/>
        <end position="160"/>
    </location>
</feature>
<accession>A0A6A6VV74</accession>
<organism evidence="12 13">
    <name type="scientific">Pseudovirgaria hyperparasitica</name>
    <dbReference type="NCBI Taxonomy" id="470096"/>
    <lineage>
        <taxon>Eukaryota</taxon>
        <taxon>Fungi</taxon>
        <taxon>Dikarya</taxon>
        <taxon>Ascomycota</taxon>
        <taxon>Pezizomycotina</taxon>
        <taxon>Dothideomycetes</taxon>
        <taxon>Dothideomycetes incertae sedis</taxon>
        <taxon>Acrospermales</taxon>
        <taxon>Acrospermaceae</taxon>
        <taxon>Pseudovirgaria</taxon>
    </lineage>
</organism>
<dbReference type="Gene3D" id="3.40.50.300">
    <property type="entry name" value="P-loop containing nucleotide triphosphate hydrolases"/>
    <property type="match status" value="2"/>
</dbReference>
<feature type="compositionally biased region" description="Acidic residues" evidence="9">
    <location>
        <begin position="723"/>
        <end position="732"/>
    </location>
</feature>
<protein>
    <recommendedName>
        <fullName evidence="1">RNA helicase</fullName>
        <ecNumber evidence="1">3.6.4.13</ecNumber>
    </recommendedName>
</protein>
<proteinExistence type="inferred from homology"/>
<keyword evidence="3 12" id="KW-0378">Hydrolase</keyword>